<keyword evidence="2" id="KW-1185">Reference proteome</keyword>
<organism evidence="1 2">
    <name type="scientific">Anaerobranca gottschalkii DSM 13577</name>
    <dbReference type="NCBI Taxonomy" id="1120990"/>
    <lineage>
        <taxon>Bacteria</taxon>
        <taxon>Bacillati</taxon>
        <taxon>Bacillota</taxon>
        <taxon>Clostridia</taxon>
        <taxon>Eubacteriales</taxon>
        <taxon>Proteinivoracaceae</taxon>
        <taxon>Anaerobranca</taxon>
    </lineage>
</organism>
<dbReference type="EMBL" id="FOIF01000003">
    <property type="protein sequence ID" value="SES69174.1"/>
    <property type="molecule type" value="Genomic_DNA"/>
</dbReference>
<protein>
    <submittedName>
        <fullName evidence="1">Uncharacterized protein</fullName>
    </submittedName>
</protein>
<accession>A0A1H9YKP5</accession>
<dbReference type="AlphaFoldDB" id="A0A1H9YKP5"/>
<sequence>MGRERDEDSLVWNVFRYLERNGLLNKFLEEYLDKSGITMIARLGALEKIVYWSVDIEIMDIWEKLSKARENLGENPSYGSEPDNTSSL</sequence>
<dbReference type="STRING" id="1120990.SAMN03080614_100372"/>
<evidence type="ECO:0000313" key="1">
    <source>
        <dbReference type="EMBL" id="SES69174.1"/>
    </source>
</evidence>
<proteinExistence type="predicted"/>
<name>A0A1H9YKP5_9FIRM</name>
<reference evidence="2" key="1">
    <citation type="submission" date="2016-10" db="EMBL/GenBank/DDBJ databases">
        <authorList>
            <person name="Varghese N."/>
            <person name="Submissions S."/>
        </authorList>
    </citation>
    <scope>NUCLEOTIDE SEQUENCE [LARGE SCALE GENOMIC DNA]</scope>
    <source>
        <strain evidence="2">DSM 13577</strain>
    </source>
</reference>
<gene>
    <name evidence="1" type="ORF">SAMN03080614_100372</name>
</gene>
<evidence type="ECO:0000313" key="2">
    <source>
        <dbReference type="Proteomes" id="UP000243819"/>
    </source>
</evidence>
<dbReference type="Proteomes" id="UP000243819">
    <property type="component" value="Unassembled WGS sequence"/>
</dbReference>